<dbReference type="OrthoDB" id="1341042at2"/>
<gene>
    <name evidence="1" type="ORF">GO495_16385</name>
</gene>
<evidence type="ECO:0000313" key="2">
    <source>
        <dbReference type="Proteomes" id="UP000468388"/>
    </source>
</evidence>
<dbReference type="Proteomes" id="UP000468388">
    <property type="component" value="Unassembled WGS sequence"/>
</dbReference>
<evidence type="ECO:0000313" key="1">
    <source>
        <dbReference type="EMBL" id="MVT42171.1"/>
    </source>
</evidence>
<name>A0A6N8JCB2_9BACT</name>
<accession>A0A6N8JCB2</accession>
<protein>
    <submittedName>
        <fullName evidence="1">Uncharacterized protein</fullName>
    </submittedName>
</protein>
<dbReference type="Pfam" id="PF22028">
    <property type="entry name" value="DUF6934"/>
    <property type="match status" value="1"/>
</dbReference>
<keyword evidence="2" id="KW-1185">Reference proteome</keyword>
<sequence>MALGVKIDFDNIYETIPVIENLNESFFETELEDGTRTNLHVEVDNRPHKLRPNLHNLAFGPLNKKGQIDDRAQLTHSDYSKVFSTILFEAKNYLLRNPDHQLGIDGSTNGRAYLYFRFLKRNYDYLSKYFDIYCVKYYVRIARLGEEQFEDPFDFEDVMIHEEKFGKNTKNNPKFMYNYFIFKLK</sequence>
<dbReference type="AlphaFoldDB" id="A0A6N8JCB2"/>
<dbReference type="EMBL" id="WRXO01000004">
    <property type="protein sequence ID" value="MVT42171.1"/>
    <property type="molecule type" value="Genomic_DNA"/>
</dbReference>
<organism evidence="1 2">
    <name type="scientific">Chitinophaga oryziterrae</name>
    <dbReference type="NCBI Taxonomy" id="1031224"/>
    <lineage>
        <taxon>Bacteria</taxon>
        <taxon>Pseudomonadati</taxon>
        <taxon>Bacteroidota</taxon>
        <taxon>Chitinophagia</taxon>
        <taxon>Chitinophagales</taxon>
        <taxon>Chitinophagaceae</taxon>
        <taxon>Chitinophaga</taxon>
    </lineage>
</organism>
<dbReference type="InterPro" id="IPR053865">
    <property type="entry name" value="DUF6934"/>
</dbReference>
<comment type="caution">
    <text evidence="1">The sequence shown here is derived from an EMBL/GenBank/DDBJ whole genome shotgun (WGS) entry which is preliminary data.</text>
</comment>
<reference evidence="1 2" key="1">
    <citation type="submission" date="2019-12" db="EMBL/GenBank/DDBJ databases">
        <title>The draft genomic sequence of strain Chitinophaga oryziterrae JCM 16595.</title>
        <authorList>
            <person name="Zhang X."/>
        </authorList>
    </citation>
    <scope>NUCLEOTIDE SEQUENCE [LARGE SCALE GENOMIC DNA]</scope>
    <source>
        <strain evidence="1 2">JCM 16595</strain>
    </source>
</reference>
<dbReference type="RefSeq" id="WP_157300800.1">
    <property type="nucleotide sequence ID" value="NZ_BAAAZB010000005.1"/>
</dbReference>
<proteinExistence type="predicted"/>